<sequence>MSANSLKSVAGFTLITVKYSPDSTHFVYVRAHTASKKGKARDTGLPDGRTLFMVNVPPDATEREIAHFFKSSGTVERVVFAGDDMEETLREELVGEELDESEDEEHEMEGVEEIEADVHPRKKRKMDKVFKTAPLVTPLPTHPTRVLRKTGRSAHVVFLDDSSLTRALASASRPRIWAPEESTPSGIDHYLALYRSHRPPLDVVKAHANSWMEHFDWEQAKKKQQSKYKKGEAIVDDDGFTLVARGGAYGQSVGGGVGVASKRFQREGPEGGKRHRKKKESKEKDAFYSFQIHEKKRKELLDLKQKWEEDKAKVEKLKESRKFRPY</sequence>
<evidence type="ECO:0000313" key="2">
    <source>
        <dbReference type="Proteomes" id="UP001055072"/>
    </source>
</evidence>
<reference evidence="1" key="1">
    <citation type="journal article" date="2021" name="Environ. Microbiol.">
        <title>Gene family expansions and transcriptome signatures uncover fungal adaptations to wood decay.</title>
        <authorList>
            <person name="Hage H."/>
            <person name="Miyauchi S."/>
            <person name="Viragh M."/>
            <person name="Drula E."/>
            <person name="Min B."/>
            <person name="Chaduli D."/>
            <person name="Navarro D."/>
            <person name="Favel A."/>
            <person name="Norest M."/>
            <person name="Lesage-Meessen L."/>
            <person name="Balint B."/>
            <person name="Merenyi Z."/>
            <person name="de Eugenio L."/>
            <person name="Morin E."/>
            <person name="Martinez A.T."/>
            <person name="Baldrian P."/>
            <person name="Stursova M."/>
            <person name="Martinez M.J."/>
            <person name="Novotny C."/>
            <person name="Magnuson J.K."/>
            <person name="Spatafora J.W."/>
            <person name="Maurice S."/>
            <person name="Pangilinan J."/>
            <person name="Andreopoulos W."/>
            <person name="LaButti K."/>
            <person name="Hundley H."/>
            <person name="Na H."/>
            <person name="Kuo A."/>
            <person name="Barry K."/>
            <person name="Lipzen A."/>
            <person name="Henrissat B."/>
            <person name="Riley R."/>
            <person name="Ahrendt S."/>
            <person name="Nagy L.G."/>
            <person name="Grigoriev I.V."/>
            <person name="Martin F."/>
            <person name="Rosso M.N."/>
        </authorList>
    </citation>
    <scope>NUCLEOTIDE SEQUENCE</scope>
    <source>
        <strain evidence="1">CBS 384.51</strain>
    </source>
</reference>
<keyword evidence="2" id="KW-1185">Reference proteome</keyword>
<protein>
    <submittedName>
        <fullName evidence="1">Ribosomal RNA-processing protein 7-domain-containing protein</fullName>
    </submittedName>
</protein>
<dbReference type="EMBL" id="MU274904">
    <property type="protein sequence ID" value="KAI0092099.1"/>
    <property type="molecule type" value="Genomic_DNA"/>
</dbReference>
<evidence type="ECO:0000313" key="1">
    <source>
        <dbReference type="EMBL" id="KAI0092099.1"/>
    </source>
</evidence>
<proteinExistence type="predicted"/>
<accession>A0ACB8UCZ8</accession>
<name>A0ACB8UCZ8_9APHY</name>
<dbReference type="Proteomes" id="UP001055072">
    <property type="component" value="Unassembled WGS sequence"/>
</dbReference>
<organism evidence="1 2">
    <name type="scientific">Irpex rosettiformis</name>
    <dbReference type="NCBI Taxonomy" id="378272"/>
    <lineage>
        <taxon>Eukaryota</taxon>
        <taxon>Fungi</taxon>
        <taxon>Dikarya</taxon>
        <taxon>Basidiomycota</taxon>
        <taxon>Agaricomycotina</taxon>
        <taxon>Agaricomycetes</taxon>
        <taxon>Polyporales</taxon>
        <taxon>Irpicaceae</taxon>
        <taxon>Irpex</taxon>
    </lineage>
</organism>
<gene>
    <name evidence="1" type="ORF">BDY19DRAFT_983606</name>
</gene>
<comment type="caution">
    <text evidence="1">The sequence shown here is derived from an EMBL/GenBank/DDBJ whole genome shotgun (WGS) entry which is preliminary data.</text>
</comment>